<dbReference type="InterPro" id="IPR014710">
    <property type="entry name" value="RmlC-like_jellyroll"/>
</dbReference>
<evidence type="ECO:0000259" key="1">
    <source>
        <dbReference type="Pfam" id="PF00027"/>
    </source>
</evidence>
<dbReference type="InterPro" id="IPR018490">
    <property type="entry name" value="cNMP-bd_dom_sf"/>
</dbReference>
<dbReference type="Proteomes" id="UP000676386">
    <property type="component" value="Unassembled WGS sequence"/>
</dbReference>
<dbReference type="RefSeq" id="WP_211973384.1">
    <property type="nucleotide sequence ID" value="NZ_CBFHAM010000007.1"/>
</dbReference>
<gene>
    <name evidence="2" type="ORF">KE626_13265</name>
</gene>
<organism evidence="2 3">
    <name type="scientific">Chitinophaga hostae</name>
    <dbReference type="NCBI Taxonomy" id="2831022"/>
    <lineage>
        <taxon>Bacteria</taxon>
        <taxon>Pseudomonadati</taxon>
        <taxon>Bacteroidota</taxon>
        <taxon>Chitinophagia</taxon>
        <taxon>Chitinophagales</taxon>
        <taxon>Chitinophagaceae</taxon>
        <taxon>Chitinophaga</taxon>
    </lineage>
</organism>
<sequence length="195" mass="22794">MLHEEPDFTLFERYLKKLAPLTDEEWGQLKEMLSIRRFKKKEIFQEAGKKCKVVGFILEGCFRSVKMHDGQERTFDFAIENEFITDYHSIITQTISAVDIIAVEDTVVACVDATRLLQLFDSTFSWQKVGRHLAELVACYYQERLITSYYEAPKARYEKLMEQSPELFLRIPHHVLANYLGMTKETLSRLKNPSA</sequence>
<protein>
    <submittedName>
        <fullName evidence="2">Crp/Fnr family transcriptional regulator</fullName>
    </submittedName>
</protein>
<feature type="domain" description="Cyclic nucleotide-binding" evidence="1">
    <location>
        <begin position="36"/>
        <end position="122"/>
    </location>
</feature>
<reference evidence="2 3" key="1">
    <citation type="submission" date="2021-04" db="EMBL/GenBank/DDBJ databases">
        <title>Chitinophaga sp. nov., isolated from the rhizosphere soil.</title>
        <authorList>
            <person name="He S."/>
        </authorList>
    </citation>
    <scope>NUCLEOTIDE SEQUENCE [LARGE SCALE GENOMIC DNA]</scope>
    <source>
        <strain evidence="2 3">2R12</strain>
    </source>
</reference>
<dbReference type="Pfam" id="PF00027">
    <property type="entry name" value="cNMP_binding"/>
    <property type="match status" value="1"/>
</dbReference>
<keyword evidence="3" id="KW-1185">Reference proteome</keyword>
<proteinExistence type="predicted"/>
<comment type="caution">
    <text evidence="2">The sequence shown here is derived from an EMBL/GenBank/DDBJ whole genome shotgun (WGS) entry which is preliminary data.</text>
</comment>
<dbReference type="EMBL" id="JAGTXB010000005">
    <property type="protein sequence ID" value="MBS0028281.1"/>
    <property type="molecule type" value="Genomic_DNA"/>
</dbReference>
<dbReference type="Gene3D" id="2.60.120.10">
    <property type="entry name" value="Jelly Rolls"/>
    <property type="match status" value="1"/>
</dbReference>
<accession>A0ABS5IZS3</accession>
<dbReference type="SUPFAM" id="SSF51206">
    <property type="entry name" value="cAMP-binding domain-like"/>
    <property type="match status" value="1"/>
</dbReference>
<evidence type="ECO:0000313" key="2">
    <source>
        <dbReference type="EMBL" id="MBS0028281.1"/>
    </source>
</evidence>
<dbReference type="CDD" id="cd00038">
    <property type="entry name" value="CAP_ED"/>
    <property type="match status" value="1"/>
</dbReference>
<name>A0ABS5IZS3_9BACT</name>
<dbReference type="InterPro" id="IPR000595">
    <property type="entry name" value="cNMP-bd_dom"/>
</dbReference>
<evidence type="ECO:0000313" key="3">
    <source>
        <dbReference type="Proteomes" id="UP000676386"/>
    </source>
</evidence>